<dbReference type="AlphaFoldDB" id="A0A4D6WNL7"/>
<geneLocation type="plastid" evidence="4"/>
<name>A0A4D6WNL7_9FLOR</name>
<dbReference type="Gene3D" id="1.10.287.310">
    <property type="match status" value="1"/>
</dbReference>
<evidence type="ECO:0000256" key="3">
    <source>
        <dbReference type="ARBA" id="ARBA00023274"/>
    </source>
</evidence>
<evidence type="ECO:0000256" key="1">
    <source>
        <dbReference type="ARBA" id="ARBA00009254"/>
    </source>
</evidence>
<protein>
    <submittedName>
        <fullName evidence="4">Ribosomal protein L29</fullName>
    </submittedName>
</protein>
<comment type="similarity">
    <text evidence="1">Belongs to the universal ribosomal protein uL29 family.</text>
</comment>
<dbReference type="Pfam" id="PF00831">
    <property type="entry name" value="Ribosomal_L29"/>
    <property type="match status" value="1"/>
</dbReference>
<keyword evidence="3" id="KW-0687">Ribonucleoprotein</keyword>
<evidence type="ECO:0000313" key="4">
    <source>
        <dbReference type="EMBL" id="QCI04128.1"/>
    </source>
</evidence>
<dbReference type="GO" id="GO:0006412">
    <property type="term" value="P:translation"/>
    <property type="evidence" value="ECO:0007669"/>
    <property type="project" value="InterPro"/>
</dbReference>
<dbReference type="SUPFAM" id="SSF46561">
    <property type="entry name" value="Ribosomal protein L29 (L29p)"/>
    <property type="match status" value="1"/>
</dbReference>
<dbReference type="GO" id="GO:1990904">
    <property type="term" value="C:ribonucleoprotein complex"/>
    <property type="evidence" value="ECO:0007669"/>
    <property type="project" value="UniProtKB-KW"/>
</dbReference>
<dbReference type="GO" id="GO:0005840">
    <property type="term" value="C:ribosome"/>
    <property type="evidence" value="ECO:0007669"/>
    <property type="project" value="UniProtKB-KW"/>
</dbReference>
<gene>
    <name evidence="4" type="primary">rpl29</name>
</gene>
<proteinExistence type="inferred from homology"/>
<organism evidence="4">
    <name type="scientific">Antithamnionella ternifolia</name>
    <dbReference type="NCBI Taxonomy" id="207919"/>
    <lineage>
        <taxon>Eukaryota</taxon>
        <taxon>Rhodophyta</taxon>
        <taxon>Florideophyceae</taxon>
        <taxon>Rhodymeniophycidae</taxon>
        <taxon>Ceramiales</taxon>
        <taxon>Ceramiaceae</taxon>
        <taxon>Antithamnionella</taxon>
    </lineage>
</organism>
<evidence type="ECO:0000256" key="2">
    <source>
        <dbReference type="ARBA" id="ARBA00022980"/>
    </source>
</evidence>
<accession>A0A4D6WNL7</accession>
<sequence>MTINIITELKNTEIITLQQKIIELKKEIILMRIKKNTQQNIKTHLIKDKQHLLAQMLTVETLKLNK</sequence>
<keyword evidence="2 4" id="KW-0689">Ribosomal protein</keyword>
<dbReference type="InterPro" id="IPR001854">
    <property type="entry name" value="Ribosomal_uL29"/>
</dbReference>
<keyword evidence="4" id="KW-0934">Plastid</keyword>
<reference evidence="4" key="1">
    <citation type="journal article" date="2019" name="Mol. Phylogenet. Evol.">
        <title>Morphological evolution and classification of the red algal order Ceramiales inferred using plastid phylogenomics.</title>
        <authorList>
            <person name="Diaz-Tapia P."/>
            <person name="Pasella M.M."/>
            <person name="Verbruggen H."/>
            <person name="Maggs C.A."/>
        </authorList>
    </citation>
    <scope>NUCLEOTIDE SEQUENCE</scope>
    <source>
        <strain evidence="4">PD2956</strain>
    </source>
</reference>
<dbReference type="EMBL" id="MK814608">
    <property type="protein sequence ID" value="QCI04128.1"/>
    <property type="molecule type" value="Genomic_DNA"/>
</dbReference>
<dbReference type="InterPro" id="IPR036049">
    <property type="entry name" value="Ribosomal_uL29_sf"/>
</dbReference>
<dbReference type="NCBIfam" id="TIGR00012">
    <property type="entry name" value="L29"/>
    <property type="match status" value="1"/>
</dbReference>
<dbReference type="GO" id="GO:0003735">
    <property type="term" value="F:structural constituent of ribosome"/>
    <property type="evidence" value="ECO:0007669"/>
    <property type="project" value="InterPro"/>
</dbReference>
<dbReference type="HAMAP" id="MF_00374">
    <property type="entry name" value="Ribosomal_uL29"/>
    <property type="match status" value="1"/>
</dbReference>
<reference evidence="4" key="2">
    <citation type="submission" date="2019-04" db="EMBL/GenBank/DDBJ databases">
        <authorList>
            <person name="Pasella M."/>
        </authorList>
    </citation>
    <scope>NUCLEOTIDE SEQUENCE</scope>
    <source>
        <strain evidence="4">PD2956</strain>
    </source>
</reference>